<evidence type="ECO:0000256" key="3">
    <source>
        <dbReference type="ARBA" id="ARBA00022475"/>
    </source>
</evidence>
<dbReference type="Proteomes" id="UP001165135">
    <property type="component" value="Unassembled WGS sequence"/>
</dbReference>
<dbReference type="PANTHER" id="PTHR42703:SF1">
    <property type="entry name" value="NA(+)_H(+) ANTIPORTER SUBUNIT D1"/>
    <property type="match status" value="1"/>
</dbReference>
<feature type="compositionally biased region" description="Low complexity" evidence="8">
    <location>
        <begin position="607"/>
        <end position="622"/>
    </location>
</feature>
<dbReference type="Pfam" id="PF00361">
    <property type="entry name" value="Proton_antipo_M"/>
    <property type="match status" value="1"/>
</dbReference>
<dbReference type="PRINTS" id="PR01434">
    <property type="entry name" value="NADHDHGNASE5"/>
</dbReference>
<evidence type="ECO:0000313" key="11">
    <source>
        <dbReference type="EMBL" id="GLY73616.1"/>
    </source>
</evidence>
<evidence type="ECO:0000256" key="8">
    <source>
        <dbReference type="SAM" id="MobiDB-lite"/>
    </source>
</evidence>
<comment type="caution">
    <text evidence="11">The sequence shown here is derived from an EMBL/GenBank/DDBJ whole genome shotgun (WGS) entry which is preliminary data.</text>
</comment>
<evidence type="ECO:0000256" key="4">
    <source>
        <dbReference type="ARBA" id="ARBA00022692"/>
    </source>
</evidence>
<dbReference type="InterPro" id="IPR001750">
    <property type="entry name" value="ND/Mrp_TM"/>
</dbReference>
<organism evidence="11 12">
    <name type="scientific">Actinoallomurus iriomotensis</name>
    <dbReference type="NCBI Taxonomy" id="478107"/>
    <lineage>
        <taxon>Bacteria</taxon>
        <taxon>Bacillati</taxon>
        <taxon>Actinomycetota</taxon>
        <taxon>Actinomycetes</taxon>
        <taxon>Streptosporangiales</taxon>
        <taxon>Thermomonosporaceae</taxon>
        <taxon>Actinoallomurus</taxon>
    </lineage>
</organism>
<feature type="transmembrane region" description="Helical" evidence="9">
    <location>
        <begin position="196"/>
        <end position="221"/>
    </location>
</feature>
<evidence type="ECO:0000256" key="1">
    <source>
        <dbReference type="ARBA" id="ARBA00004651"/>
    </source>
</evidence>
<protein>
    <recommendedName>
        <fullName evidence="10">NADH:quinone oxidoreductase/Mrp antiporter transmembrane domain-containing protein</fullName>
    </recommendedName>
</protein>
<feature type="transmembrane region" description="Helical" evidence="9">
    <location>
        <begin position="233"/>
        <end position="254"/>
    </location>
</feature>
<keyword evidence="6 9" id="KW-0472">Membrane</keyword>
<feature type="domain" description="NADH:quinone oxidoreductase/Mrp antiporter transmembrane" evidence="10">
    <location>
        <begin position="121"/>
        <end position="405"/>
    </location>
</feature>
<feature type="transmembrane region" description="Helical" evidence="9">
    <location>
        <begin position="397"/>
        <end position="418"/>
    </location>
</feature>
<feature type="transmembrane region" description="Helical" evidence="9">
    <location>
        <begin position="363"/>
        <end position="385"/>
    </location>
</feature>
<feature type="region of interest" description="Disordered" evidence="8">
    <location>
        <begin position="555"/>
        <end position="646"/>
    </location>
</feature>
<comment type="subcellular location">
    <subcellularLocation>
        <location evidence="1">Cell membrane</location>
        <topology evidence="1">Multi-pass membrane protein</topology>
    </subcellularLocation>
    <subcellularLocation>
        <location evidence="7">Membrane</location>
        <topology evidence="7">Multi-pass membrane protein</topology>
    </subcellularLocation>
</comment>
<evidence type="ECO:0000256" key="7">
    <source>
        <dbReference type="RuleBase" id="RU000320"/>
    </source>
</evidence>
<evidence type="ECO:0000256" key="2">
    <source>
        <dbReference type="ARBA" id="ARBA00005346"/>
    </source>
</evidence>
<feature type="transmembrane region" description="Helical" evidence="9">
    <location>
        <begin position="266"/>
        <end position="287"/>
    </location>
</feature>
<feature type="transmembrane region" description="Helical" evidence="9">
    <location>
        <begin position="101"/>
        <end position="120"/>
    </location>
</feature>
<feature type="transmembrane region" description="Helical" evidence="9">
    <location>
        <begin position="321"/>
        <end position="343"/>
    </location>
</feature>
<dbReference type="PANTHER" id="PTHR42703">
    <property type="entry name" value="NADH DEHYDROGENASE"/>
    <property type="match status" value="1"/>
</dbReference>
<proteinExistence type="inferred from homology"/>
<evidence type="ECO:0000313" key="12">
    <source>
        <dbReference type="Proteomes" id="UP001165135"/>
    </source>
</evidence>
<feature type="transmembrane region" description="Helical" evidence="9">
    <location>
        <begin position="448"/>
        <end position="467"/>
    </location>
</feature>
<dbReference type="RefSeq" id="WP_285619047.1">
    <property type="nucleotide sequence ID" value="NZ_BSTJ01000002.1"/>
</dbReference>
<feature type="transmembrane region" description="Helical" evidence="9">
    <location>
        <begin position="294"/>
        <end position="315"/>
    </location>
</feature>
<dbReference type="AlphaFoldDB" id="A0A9W6RD53"/>
<accession>A0A9W6RD53</accession>
<feature type="transmembrane region" description="Helical" evidence="9">
    <location>
        <begin position="487"/>
        <end position="509"/>
    </location>
</feature>
<name>A0A9W6RD53_9ACTN</name>
<feature type="transmembrane region" description="Helical" evidence="9">
    <location>
        <begin position="126"/>
        <end position="143"/>
    </location>
</feature>
<dbReference type="GO" id="GO:0005886">
    <property type="term" value="C:plasma membrane"/>
    <property type="evidence" value="ECO:0007669"/>
    <property type="project" value="UniProtKB-SubCell"/>
</dbReference>
<keyword evidence="4 7" id="KW-0812">Transmembrane</keyword>
<dbReference type="EMBL" id="BSTJ01000002">
    <property type="protein sequence ID" value="GLY73616.1"/>
    <property type="molecule type" value="Genomic_DNA"/>
</dbReference>
<feature type="transmembrane region" description="Helical" evidence="9">
    <location>
        <begin position="6"/>
        <end position="24"/>
    </location>
</feature>
<evidence type="ECO:0000256" key="9">
    <source>
        <dbReference type="SAM" id="Phobius"/>
    </source>
</evidence>
<reference evidence="11" key="1">
    <citation type="submission" date="2023-03" db="EMBL/GenBank/DDBJ databases">
        <title>Actinoallomurus iriomotensis NBRC 103681.</title>
        <authorList>
            <person name="Ichikawa N."/>
            <person name="Sato H."/>
            <person name="Tonouchi N."/>
        </authorList>
    </citation>
    <scope>NUCLEOTIDE SEQUENCE</scope>
    <source>
        <strain evidence="11">NBRC 103681</strain>
    </source>
</reference>
<gene>
    <name evidence="11" type="ORF">Airi01_018830</name>
</gene>
<evidence type="ECO:0000256" key="6">
    <source>
        <dbReference type="ARBA" id="ARBA00023136"/>
    </source>
</evidence>
<feature type="compositionally biased region" description="Basic residues" evidence="8">
    <location>
        <begin position="589"/>
        <end position="604"/>
    </location>
</feature>
<dbReference type="InterPro" id="IPR050586">
    <property type="entry name" value="CPA3_Na-H_Antiporter_D"/>
</dbReference>
<keyword evidence="3" id="KW-1003">Cell membrane</keyword>
<comment type="similarity">
    <text evidence="2">Belongs to the CPA3 antiporters (TC 2.A.63) subunit D family.</text>
</comment>
<feature type="transmembrane region" description="Helical" evidence="9">
    <location>
        <begin position="155"/>
        <end position="176"/>
    </location>
</feature>
<feature type="transmembrane region" description="Helical" evidence="9">
    <location>
        <begin position="31"/>
        <end position="53"/>
    </location>
</feature>
<evidence type="ECO:0000256" key="5">
    <source>
        <dbReference type="ARBA" id="ARBA00022989"/>
    </source>
</evidence>
<feature type="transmembrane region" description="Helical" evidence="9">
    <location>
        <begin position="73"/>
        <end position="96"/>
    </location>
</feature>
<evidence type="ECO:0000259" key="10">
    <source>
        <dbReference type="Pfam" id="PF00361"/>
    </source>
</evidence>
<sequence length="646" mass="66958">MILPLAIGLPFAVAALLAAVGRRLPRFAADALATGTVAAQIVLLALVLAHGGTTVWMGGWGEGVGIALVGDTVGAGLALTVAVVALCALIVSWHYFDDLQAVFHTLVLLFTGAMCAFTLTGDLFDAFVFFELMSVVAYALTGYQSEEPETVHGALNFGIVNSLGVYLTLTGIALVYARTGQLGFAAVGRHLHGHDALVTVSFVLICTGFLVKAAAVPFHFWLADAHAVAPTPVCMLFSGVMVELGVYAVARTYLTSFAHAVPAAPVRTALIVFGSAAALLGGIMCVLQRHIKRLLAYSTVSHVGLLLVGLGLLRADALAGAAWYLIGHAGVKAGLFVGAGALLNRYETVDEYDLHGRGRSMPVTGAIFLLGGIGLAGLAPSGTWAGKALIEEEGGHWILALGITASALTAGAVLRVWLRVFHGAGRPVPGATEHHEPETEFKLSRLPWTMLAPGLLLVLAGLLVGLLPGTVLGHAVAPLLPGAKPVAWTTTSVVSGLPAVALAFAIAVLGVRGTSRARGCCTACTPGTSATMWPGCWRASPCSGCCCWPDPRQGAVDDHPARTRRSTPGRGRPGRRDSRSVPGRGGARPLRRRPPVRSRGRVSPHKAGTAPTAGRTGRVTTGGHPGTPRRKCGPTTLAATKHRPTT</sequence>
<keyword evidence="5 9" id="KW-1133">Transmembrane helix</keyword>